<gene>
    <name evidence="2" type="ORF">ENM28_00930</name>
</gene>
<protein>
    <submittedName>
        <fullName evidence="2">M23 family metallopeptidase</fullName>
    </submittedName>
</protein>
<accession>A0A7C5VFL6</accession>
<dbReference type="EMBL" id="DRXE01000034">
    <property type="protein sequence ID" value="HHM67290.1"/>
    <property type="molecule type" value="Genomic_DNA"/>
</dbReference>
<comment type="caution">
    <text evidence="2">The sequence shown here is derived from an EMBL/GenBank/DDBJ whole genome shotgun (WGS) entry which is preliminary data.</text>
</comment>
<dbReference type="InterPro" id="IPR016047">
    <property type="entry name" value="M23ase_b-sheet_dom"/>
</dbReference>
<dbReference type="GO" id="GO:0004222">
    <property type="term" value="F:metalloendopeptidase activity"/>
    <property type="evidence" value="ECO:0007669"/>
    <property type="project" value="TreeGrafter"/>
</dbReference>
<sequence>MVGEPEVPRSGRYYWPMNPRKPRPDVRFLDPQYYQGVKGADGRWLVPPGYWHTGIDLNGPGGGDTDCGQPVHAMTDGYVVFAGRLPVWGGVVVLRHPHAGVWTRYGHLRDIRVGLRQVVPAGEVIGTVGKMTTGGFCHLHFDVFHRQPPASEGLWGFFPRGGEEARQKVLTYCVDPEAFLAKQAQAGRLFDPPAWRA</sequence>
<dbReference type="InterPro" id="IPR011055">
    <property type="entry name" value="Dup_hybrid_motif"/>
</dbReference>
<dbReference type="InterPro" id="IPR050570">
    <property type="entry name" value="Cell_wall_metabolism_enzyme"/>
</dbReference>
<organism evidence="2">
    <name type="scientific">Thermus caliditerrae</name>
    <dbReference type="NCBI Taxonomy" id="1330700"/>
    <lineage>
        <taxon>Bacteria</taxon>
        <taxon>Thermotogati</taxon>
        <taxon>Deinococcota</taxon>
        <taxon>Deinococci</taxon>
        <taxon>Thermales</taxon>
        <taxon>Thermaceae</taxon>
        <taxon>Thermus</taxon>
    </lineage>
</organism>
<dbReference type="AlphaFoldDB" id="A0A7C5VFL6"/>
<dbReference type="SUPFAM" id="SSF51261">
    <property type="entry name" value="Duplicated hybrid motif"/>
    <property type="match status" value="1"/>
</dbReference>
<dbReference type="Gene3D" id="2.70.70.10">
    <property type="entry name" value="Glucose Permease (Domain IIA)"/>
    <property type="match status" value="1"/>
</dbReference>
<dbReference type="PANTHER" id="PTHR21666:SF270">
    <property type="entry name" value="MUREIN HYDROLASE ACTIVATOR ENVC"/>
    <property type="match status" value="1"/>
</dbReference>
<evidence type="ECO:0000313" key="2">
    <source>
        <dbReference type="EMBL" id="HHM67290.1"/>
    </source>
</evidence>
<name>A0A7C5VFL6_9DEIN</name>
<dbReference type="Pfam" id="PF01551">
    <property type="entry name" value="Peptidase_M23"/>
    <property type="match status" value="1"/>
</dbReference>
<proteinExistence type="predicted"/>
<dbReference type="CDD" id="cd12797">
    <property type="entry name" value="M23_peptidase"/>
    <property type="match status" value="1"/>
</dbReference>
<feature type="domain" description="M23ase beta-sheet core" evidence="1">
    <location>
        <begin position="52"/>
        <end position="146"/>
    </location>
</feature>
<reference evidence="2" key="1">
    <citation type="journal article" date="2020" name="mSystems">
        <title>Genome- and Community-Level Interaction Insights into Carbon Utilization and Element Cycling Functions of Hydrothermarchaeota in Hydrothermal Sediment.</title>
        <authorList>
            <person name="Zhou Z."/>
            <person name="Liu Y."/>
            <person name="Xu W."/>
            <person name="Pan J."/>
            <person name="Luo Z.H."/>
            <person name="Li M."/>
        </authorList>
    </citation>
    <scope>NUCLEOTIDE SEQUENCE [LARGE SCALE GENOMIC DNA]</scope>
    <source>
        <strain evidence="2">SpSt-1071</strain>
    </source>
</reference>
<dbReference type="PANTHER" id="PTHR21666">
    <property type="entry name" value="PEPTIDASE-RELATED"/>
    <property type="match status" value="1"/>
</dbReference>
<evidence type="ECO:0000259" key="1">
    <source>
        <dbReference type="Pfam" id="PF01551"/>
    </source>
</evidence>